<evidence type="ECO:0000259" key="4">
    <source>
        <dbReference type="Pfam" id="PF04577"/>
    </source>
</evidence>
<dbReference type="AlphaFoldDB" id="A0A1Q9EDI1"/>
<dbReference type="Proteomes" id="UP000186817">
    <property type="component" value="Unassembled WGS sequence"/>
</dbReference>
<gene>
    <name evidence="5" type="ORF">AK812_SmicGene11310</name>
</gene>
<accession>A0A1Q9EDI1</accession>
<dbReference type="EMBL" id="LSRX01000183">
    <property type="protein sequence ID" value="OLQ05505.1"/>
    <property type="molecule type" value="Genomic_DNA"/>
</dbReference>
<keyword evidence="2" id="KW-0808">Transferase</keyword>
<organism evidence="5 6">
    <name type="scientific">Symbiodinium microadriaticum</name>
    <name type="common">Dinoflagellate</name>
    <name type="synonym">Zooxanthella microadriatica</name>
    <dbReference type="NCBI Taxonomy" id="2951"/>
    <lineage>
        <taxon>Eukaryota</taxon>
        <taxon>Sar</taxon>
        <taxon>Alveolata</taxon>
        <taxon>Dinophyceae</taxon>
        <taxon>Suessiales</taxon>
        <taxon>Symbiodiniaceae</taxon>
        <taxon>Symbiodinium</taxon>
    </lineage>
</organism>
<keyword evidence="1" id="KW-0328">Glycosyltransferase</keyword>
<dbReference type="Pfam" id="PF04577">
    <property type="entry name" value="Glyco_transf_61"/>
    <property type="match status" value="1"/>
</dbReference>
<evidence type="ECO:0000256" key="3">
    <source>
        <dbReference type="ARBA" id="ARBA00023180"/>
    </source>
</evidence>
<evidence type="ECO:0000313" key="6">
    <source>
        <dbReference type="Proteomes" id="UP000186817"/>
    </source>
</evidence>
<keyword evidence="6" id="KW-1185">Reference proteome</keyword>
<dbReference type="OrthoDB" id="529273at2759"/>
<dbReference type="InterPro" id="IPR049625">
    <property type="entry name" value="Glyco_transf_61_cat"/>
</dbReference>
<name>A0A1Q9EDI1_SYMMI</name>
<dbReference type="InterPro" id="IPR007657">
    <property type="entry name" value="Glycosyltransferase_61"/>
</dbReference>
<dbReference type="PANTHER" id="PTHR20961">
    <property type="entry name" value="GLYCOSYLTRANSFERASE"/>
    <property type="match status" value="1"/>
</dbReference>
<proteinExistence type="predicted"/>
<feature type="domain" description="Glycosyltransferase 61 catalytic" evidence="4">
    <location>
        <begin position="375"/>
        <end position="476"/>
    </location>
</feature>
<protein>
    <recommendedName>
        <fullName evidence="4">Glycosyltransferase 61 catalytic domain-containing protein</fullName>
    </recommendedName>
</protein>
<evidence type="ECO:0000256" key="2">
    <source>
        <dbReference type="ARBA" id="ARBA00022679"/>
    </source>
</evidence>
<sequence>MVSSSALDTMLVTSQQIWGQLRQSQEADVILVQCGQMVDSPALDKIIVGSVMSQQIWDQSWRSQRAQLILVQSEQMVGSSALDSIVMDSVMSRLIWDQFWRSQRALIILVQSEQMDNILEQCQACQLDLPAFIDTIEFKFLLGGALAVETQPLKHPRFCEMLPDAQCLLTILSLRSNLTAIETDLQPNLSALAFQDDSGSLCNDHWTWSGIAGFWQERASDKQHVSWSIDRSGAPSAVGKVTAELSPGAPCRSGSPLKSDSALVVVQSKDRFATNVWHRMTAIFEAWVTPRVLQLKGKLPHNITVAYYVPPLKESGMENDSGPYPWKMLGSLAPEDCGFEHRIKAPEDGFLWDLAWDLPMKCVHSSNLWRDFQSALYAGVGLVSKQSSDGRSVCYVGRPTGSSGRQLSEKTFDALKKTAGSVRLDGEPLIFRPLAFDGSVPISKQAEMVSACDILIGMHGAGLMHSIWMYPGSVVVELMDPEHAGAAYYRNIAHLSGHVYLQHAKSEVEEKPEVLKSLMVSAAEIISNKAANSLHVSMLQKAERRRVTYQEDMKSFISIFQDGTRGVASAQETNFNDLDDKVMAAGDINQAKALSHLLLRPSLVDTVKQHYLCRPSGSTPKKISRSGAYSHQSYVYRHFNKFMNMRTRRAFPKKSAVFLDVARTELGRLGFASANTEKADIDYQADLFDQQRSLLAAARVSEAHIFSPKKDGGNDALQDQLEKLTARRRWAGRLAETRLQADMEIAKGPLPHEHTNLIEELVETRMSKNGQIN</sequence>
<comment type="caution">
    <text evidence="5">The sequence shown here is derived from an EMBL/GenBank/DDBJ whole genome shotgun (WGS) entry which is preliminary data.</text>
</comment>
<evidence type="ECO:0000313" key="5">
    <source>
        <dbReference type="EMBL" id="OLQ05505.1"/>
    </source>
</evidence>
<evidence type="ECO:0000256" key="1">
    <source>
        <dbReference type="ARBA" id="ARBA00022676"/>
    </source>
</evidence>
<reference evidence="5 6" key="1">
    <citation type="submission" date="2016-02" db="EMBL/GenBank/DDBJ databases">
        <title>Genome analysis of coral dinoflagellate symbionts highlights evolutionary adaptations to a symbiotic lifestyle.</title>
        <authorList>
            <person name="Aranda M."/>
            <person name="Li Y."/>
            <person name="Liew Y.J."/>
            <person name="Baumgarten S."/>
            <person name="Simakov O."/>
            <person name="Wilson M."/>
            <person name="Piel J."/>
            <person name="Ashoor H."/>
            <person name="Bougouffa S."/>
            <person name="Bajic V.B."/>
            <person name="Ryu T."/>
            <person name="Ravasi T."/>
            <person name="Bayer T."/>
            <person name="Micklem G."/>
            <person name="Kim H."/>
            <person name="Bhak J."/>
            <person name="Lajeunesse T.C."/>
            <person name="Voolstra C.R."/>
        </authorList>
    </citation>
    <scope>NUCLEOTIDE SEQUENCE [LARGE SCALE GENOMIC DNA]</scope>
    <source>
        <strain evidence="5 6">CCMP2467</strain>
    </source>
</reference>
<dbReference type="GO" id="GO:0016757">
    <property type="term" value="F:glycosyltransferase activity"/>
    <property type="evidence" value="ECO:0007669"/>
    <property type="project" value="UniProtKB-KW"/>
</dbReference>
<keyword evidence="3" id="KW-0325">Glycoprotein</keyword>